<sequence>MSGLKKDLRGSECSAYGCKKRKRTAGLRSDSSGSSDEESVVKRKLRRTFHLFPLNEDHKREWILKMHRDNWQPSKSGVICSDHFMERDINRTGQTVRLKNNATPTRFKQFPDHLKKDCLRKMQLTYKTRVRLTAAL</sequence>
<feature type="domain" description="THAP-type" evidence="7">
    <location>
        <begin position="8"/>
        <end position="107"/>
    </location>
</feature>
<dbReference type="SUPFAM" id="SSF57716">
    <property type="entry name" value="Glucocorticoid receptor-like (DNA-binding domain)"/>
    <property type="match status" value="1"/>
</dbReference>
<feature type="region of interest" description="Disordered" evidence="6">
    <location>
        <begin position="20"/>
        <end position="39"/>
    </location>
</feature>
<dbReference type="SMART" id="SM00980">
    <property type="entry name" value="THAP"/>
    <property type="match status" value="1"/>
</dbReference>
<evidence type="ECO:0000256" key="5">
    <source>
        <dbReference type="PROSITE-ProRule" id="PRU00309"/>
    </source>
</evidence>
<keyword evidence="1" id="KW-0479">Metal-binding</keyword>
<evidence type="ECO:0000256" key="6">
    <source>
        <dbReference type="SAM" id="MobiDB-lite"/>
    </source>
</evidence>
<evidence type="ECO:0000256" key="4">
    <source>
        <dbReference type="ARBA" id="ARBA00023125"/>
    </source>
</evidence>
<keyword evidence="4 5" id="KW-0238">DNA-binding</keyword>
<dbReference type="InterPro" id="IPR006612">
    <property type="entry name" value="THAP_Znf"/>
</dbReference>
<dbReference type="RefSeq" id="XP_065665365.1">
    <property type="nucleotide sequence ID" value="XM_065809293.1"/>
</dbReference>
<dbReference type="Pfam" id="PF05485">
    <property type="entry name" value="THAP"/>
    <property type="match status" value="1"/>
</dbReference>
<name>A0ABM4CTW2_HYDVU</name>
<dbReference type="PROSITE" id="PS50950">
    <property type="entry name" value="ZF_THAP"/>
    <property type="match status" value="1"/>
</dbReference>
<dbReference type="PANTHER" id="PTHR47696">
    <property type="entry name" value="THAP DOMAIN-CONTAINING PROTEIN 2"/>
    <property type="match status" value="1"/>
</dbReference>
<keyword evidence="3" id="KW-0862">Zinc</keyword>
<dbReference type="GeneID" id="136086803"/>
<dbReference type="SMART" id="SM00692">
    <property type="entry name" value="DM3"/>
    <property type="match status" value="1"/>
</dbReference>
<evidence type="ECO:0000313" key="8">
    <source>
        <dbReference type="Proteomes" id="UP001652625"/>
    </source>
</evidence>
<organism evidence="8 9">
    <name type="scientific">Hydra vulgaris</name>
    <name type="common">Hydra</name>
    <name type="synonym">Hydra attenuata</name>
    <dbReference type="NCBI Taxonomy" id="6087"/>
    <lineage>
        <taxon>Eukaryota</taxon>
        <taxon>Metazoa</taxon>
        <taxon>Cnidaria</taxon>
        <taxon>Hydrozoa</taxon>
        <taxon>Hydroidolina</taxon>
        <taxon>Anthoathecata</taxon>
        <taxon>Aplanulata</taxon>
        <taxon>Hydridae</taxon>
        <taxon>Hydra</taxon>
    </lineage>
</organism>
<evidence type="ECO:0000256" key="2">
    <source>
        <dbReference type="ARBA" id="ARBA00022771"/>
    </source>
</evidence>
<dbReference type="InterPro" id="IPR038441">
    <property type="entry name" value="THAP_Znf_sf"/>
</dbReference>
<proteinExistence type="predicted"/>
<keyword evidence="2 5" id="KW-0863">Zinc-finger</keyword>
<evidence type="ECO:0000259" key="7">
    <source>
        <dbReference type="PROSITE" id="PS50950"/>
    </source>
</evidence>
<reference evidence="9" key="1">
    <citation type="submission" date="2025-08" db="UniProtKB">
        <authorList>
            <consortium name="RefSeq"/>
        </authorList>
    </citation>
    <scope>IDENTIFICATION</scope>
</reference>
<dbReference type="Proteomes" id="UP001652625">
    <property type="component" value="Chromosome 11"/>
</dbReference>
<gene>
    <name evidence="9" type="primary">LOC136086803</name>
</gene>
<dbReference type="InterPro" id="IPR026521">
    <property type="entry name" value="THAP2"/>
</dbReference>
<protein>
    <submittedName>
        <fullName evidence="9">THAP domain-containing protein 2-like</fullName>
    </submittedName>
</protein>
<evidence type="ECO:0000256" key="3">
    <source>
        <dbReference type="ARBA" id="ARBA00022833"/>
    </source>
</evidence>
<keyword evidence="8" id="KW-1185">Reference proteome</keyword>
<evidence type="ECO:0000256" key="1">
    <source>
        <dbReference type="ARBA" id="ARBA00022723"/>
    </source>
</evidence>
<evidence type="ECO:0000313" key="9">
    <source>
        <dbReference type="RefSeq" id="XP_065665365.1"/>
    </source>
</evidence>
<dbReference type="Gene3D" id="6.20.210.20">
    <property type="entry name" value="THAP domain"/>
    <property type="match status" value="1"/>
</dbReference>
<dbReference type="PANTHER" id="PTHR47696:SF2">
    <property type="entry name" value="PROVISIONAL ORTHOLOG OF THAP DOMAIN CONTAINING 1"/>
    <property type="match status" value="1"/>
</dbReference>
<accession>A0ABM4CTW2</accession>